<protein>
    <submittedName>
        <fullName evidence="9">DMT family transporter</fullName>
    </submittedName>
    <submittedName>
        <fullName evidence="8">Membrane protein</fullName>
    </submittedName>
</protein>
<feature type="domain" description="EamA" evidence="7">
    <location>
        <begin position="151"/>
        <end position="278"/>
    </location>
</feature>
<feature type="transmembrane region" description="Helical" evidence="6">
    <location>
        <begin position="97"/>
        <end position="116"/>
    </location>
</feature>
<dbReference type="Proteomes" id="UP001218364">
    <property type="component" value="Unassembled WGS sequence"/>
</dbReference>
<reference evidence="8 10" key="1">
    <citation type="submission" date="2016-04" db="EMBL/GenBank/DDBJ databases">
        <authorList>
            <person name="Evans L.H."/>
            <person name="Alamgir A."/>
            <person name="Owens N."/>
            <person name="Weber N.D."/>
            <person name="Virtaneva K."/>
            <person name="Barbian K."/>
            <person name="Babar A."/>
            <person name="Rosenke K."/>
        </authorList>
    </citation>
    <scope>NUCLEOTIDE SEQUENCE [LARGE SCALE GENOMIC DNA]</scope>
    <source>
        <strain evidence="8 10">JL2886</strain>
    </source>
</reference>
<dbReference type="SUPFAM" id="SSF103481">
    <property type="entry name" value="Multidrug resistance efflux transporter EmrE"/>
    <property type="match status" value="2"/>
</dbReference>
<dbReference type="InterPro" id="IPR037185">
    <property type="entry name" value="EmrE-like"/>
</dbReference>
<keyword evidence="4 6" id="KW-1133">Transmembrane helix</keyword>
<evidence type="ECO:0000256" key="1">
    <source>
        <dbReference type="ARBA" id="ARBA00004141"/>
    </source>
</evidence>
<evidence type="ECO:0000256" key="4">
    <source>
        <dbReference type="ARBA" id="ARBA00022989"/>
    </source>
</evidence>
<evidence type="ECO:0000256" key="5">
    <source>
        <dbReference type="ARBA" id="ARBA00023136"/>
    </source>
</evidence>
<dbReference type="OrthoDB" id="9815809at2"/>
<feature type="transmembrane region" description="Helical" evidence="6">
    <location>
        <begin position="206"/>
        <end position="227"/>
    </location>
</feature>
<accession>A0A1B0ZQW4</accession>
<reference evidence="9 11" key="2">
    <citation type="submission" date="2023-02" db="EMBL/GenBank/DDBJ databases">
        <title>Population genomics of bacteria associated with diatom.</title>
        <authorList>
            <person name="Xie J."/>
            <person name="Wang H."/>
        </authorList>
    </citation>
    <scope>NUCLEOTIDE SEQUENCE [LARGE SCALE GENOMIC DNA]</scope>
    <source>
        <strain evidence="9 11">PT47_8</strain>
    </source>
</reference>
<dbReference type="PANTHER" id="PTHR22911">
    <property type="entry name" value="ACYL-MALONYL CONDENSING ENZYME-RELATED"/>
    <property type="match status" value="1"/>
</dbReference>
<evidence type="ECO:0000256" key="2">
    <source>
        <dbReference type="ARBA" id="ARBA00009853"/>
    </source>
</evidence>
<organism evidence="8 10">
    <name type="scientific">Phaeobacter gallaeciensis</name>
    <dbReference type="NCBI Taxonomy" id="60890"/>
    <lineage>
        <taxon>Bacteria</taxon>
        <taxon>Pseudomonadati</taxon>
        <taxon>Pseudomonadota</taxon>
        <taxon>Alphaproteobacteria</taxon>
        <taxon>Rhodobacterales</taxon>
        <taxon>Roseobacteraceae</taxon>
        <taxon>Phaeobacter</taxon>
    </lineage>
</organism>
<dbReference type="RefSeq" id="WP_065271483.1">
    <property type="nucleotide sequence ID" value="NZ_CP015124.1"/>
</dbReference>
<evidence type="ECO:0000313" key="11">
    <source>
        <dbReference type="Proteomes" id="UP001218364"/>
    </source>
</evidence>
<gene>
    <name evidence="8" type="ORF">JL2886_01612</name>
    <name evidence="9" type="ORF">PXK24_20730</name>
</gene>
<dbReference type="PANTHER" id="PTHR22911:SF6">
    <property type="entry name" value="SOLUTE CARRIER FAMILY 35 MEMBER G1"/>
    <property type="match status" value="1"/>
</dbReference>
<dbReference type="Pfam" id="PF00892">
    <property type="entry name" value="EamA"/>
    <property type="match status" value="2"/>
</dbReference>
<comment type="subcellular location">
    <subcellularLocation>
        <location evidence="1">Membrane</location>
        <topology evidence="1">Multi-pass membrane protein</topology>
    </subcellularLocation>
</comment>
<dbReference type="PATRIC" id="fig|60890.4.peg.1575"/>
<keyword evidence="10" id="KW-1185">Reference proteome</keyword>
<dbReference type="EMBL" id="CP015124">
    <property type="protein sequence ID" value="ANP36521.1"/>
    <property type="molecule type" value="Genomic_DNA"/>
</dbReference>
<name>A0A1B0ZQW4_9RHOB</name>
<feature type="transmembrane region" description="Helical" evidence="6">
    <location>
        <begin position="239"/>
        <end position="256"/>
    </location>
</feature>
<evidence type="ECO:0000259" key="7">
    <source>
        <dbReference type="Pfam" id="PF00892"/>
    </source>
</evidence>
<comment type="similarity">
    <text evidence="2">Belongs to the drug/metabolite transporter (DMT) superfamily. 10 TMS drug/metabolite exporter (DME) (TC 2.A.7.3) family.</text>
</comment>
<evidence type="ECO:0000256" key="3">
    <source>
        <dbReference type="ARBA" id="ARBA00022692"/>
    </source>
</evidence>
<evidence type="ECO:0000256" key="6">
    <source>
        <dbReference type="SAM" id="Phobius"/>
    </source>
</evidence>
<dbReference type="GO" id="GO:0016020">
    <property type="term" value="C:membrane"/>
    <property type="evidence" value="ECO:0007669"/>
    <property type="project" value="UniProtKB-SubCell"/>
</dbReference>
<dbReference type="Proteomes" id="UP000092565">
    <property type="component" value="Chromosome"/>
</dbReference>
<dbReference type="AlphaFoldDB" id="A0A1B0ZQW4"/>
<keyword evidence="5 6" id="KW-0472">Membrane</keyword>
<feature type="transmembrane region" description="Helical" evidence="6">
    <location>
        <begin position="37"/>
        <end position="56"/>
    </location>
</feature>
<proteinExistence type="inferred from homology"/>
<dbReference type="EMBL" id="JARCJK010000020">
    <property type="protein sequence ID" value="MDE4168118.1"/>
    <property type="molecule type" value="Genomic_DNA"/>
</dbReference>
<feature type="transmembrane region" description="Helical" evidence="6">
    <location>
        <begin position="68"/>
        <end position="91"/>
    </location>
</feature>
<keyword evidence="3 6" id="KW-0812">Transmembrane</keyword>
<feature type="transmembrane region" description="Helical" evidence="6">
    <location>
        <begin position="262"/>
        <end position="280"/>
    </location>
</feature>
<evidence type="ECO:0000313" key="8">
    <source>
        <dbReference type="EMBL" id="ANP36521.1"/>
    </source>
</evidence>
<feature type="transmembrane region" description="Helical" evidence="6">
    <location>
        <begin position="173"/>
        <end position="194"/>
    </location>
</feature>
<dbReference type="InterPro" id="IPR000620">
    <property type="entry name" value="EamA_dom"/>
</dbReference>
<evidence type="ECO:0000313" key="9">
    <source>
        <dbReference type="EMBL" id="MDE4168118.1"/>
    </source>
</evidence>
<feature type="domain" description="EamA" evidence="7">
    <location>
        <begin position="6"/>
        <end position="139"/>
    </location>
</feature>
<sequence length="288" mass="30855">MKPNQNGALLMMGSMAAFTFNDTLVKSVGADLPLSQILVVRGGVASLLIFLLARYLGSLRMNLPRGDWMLVLGRCLSEAGATYLFLSALMLMPLANVTAVLQMLPLTVTLGAALFFGESIGWRRMAAILAGFCGMLLIVQPGPEGFDGASLYALGAVGCVTARDLFTRRMSAAVPSMTVTLMASLTVLTFGLIYSTQQDWQPMQGWHLGLLMGAACFIFAGYLFSVMTMRVGDVAVVSPFRYSGLLWALFLGWAVFGDWPGVLTLTGAAVVVAAGLFTFYRERQQTGG</sequence>
<evidence type="ECO:0000313" key="10">
    <source>
        <dbReference type="Proteomes" id="UP000092565"/>
    </source>
</evidence>